<dbReference type="GO" id="GO:0016757">
    <property type="term" value="F:glycosyltransferase activity"/>
    <property type="evidence" value="ECO:0007669"/>
    <property type="project" value="InterPro"/>
</dbReference>
<reference evidence="3" key="1">
    <citation type="journal article" date="2007" name="J. Bacteriol.">
        <title>Similarity and differences in the Lactobacillus acidophilus group identified by polyphasic analysis and comparative genomics.</title>
        <authorList>
            <person name="Berger B."/>
            <person name="Pridmore R.D."/>
            <person name="Barretto C."/>
            <person name="Delmas-Julien F."/>
            <person name="Schreiber K."/>
            <person name="Arigoni F."/>
            <person name="Brussow H."/>
        </authorList>
    </citation>
    <scope>NUCLEOTIDE SEQUENCE</scope>
    <source>
        <strain evidence="3">ATCC 11506</strain>
    </source>
</reference>
<dbReference type="SUPFAM" id="SSF53756">
    <property type="entry name" value="UDP-Glycosyltransferase/glycogen phosphorylase"/>
    <property type="match status" value="1"/>
</dbReference>
<evidence type="ECO:0000259" key="2">
    <source>
        <dbReference type="Pfam" id="PF00534"/>
    </source>
</evidence>
<keyword evidence="1 3" id="KW-0808">Transferase</keyword>
<dbReference type="CDD" id="cd03801">
    <property type="entry name" value="GT4_PimA-like"/>
    <property type="match status" value="1"/>
</dbReference>
<sequence length="353" mass="40679">MRICFVLPGVARQPVGGYKMAYEYANRLVKENHDVSILYLNQDFLKKYRMPSYLKRIGANLITKIEPKWFFLDKRIKKVSSLDVNYKKKLGKLDICFATSAEKTVEEVNNNLRAKKKYYLIQDYENWNMSDSELIETYKLNFKKIVIADWLKKIVDKYSNENSILIPNAIDSKIYRVTVPIQDRPSHTIALLYHEAPHKGLKNAFKVLEGLKKQYPDLKVIMFGKFDKPKLPNWIKYYKGASQEQTVKIYNSVKVFLCSTIEEGYGLTGIEAMSCGACLVSTNYKGVREYAINGRNALLSPVGDVEAQINNVARIFENEKLQNEISENGILDAKKFTWEEAMKKFNDAISLGK</sequence>
<dbReference type="RefSeq" id="WP_260316710.1">
    <property type="nucleotide sequence ID" value="NZ_RIPV01000010.1"/>
</dbReference>
<evidence type="ECO:0000256" key="1">
    <source>
        <dbReference type="ARBA" id="ARBA00022679"/>
    </source>
</evidence>
<feature type="domain" description="Glycosyl transferase family 1" evidence="2">
    <location>
        <begin position="197"/>
        <end position="329"/>
    </location>
</feature>
<organism evidence="3">
    <name type="scientific">Lactobacillus johnsonii</name>
    <dbReference type="NCBI Taxonomy" id="33959"/>
    <lineage>
        <taxon>Bacteria</taxon>
        <taxon>Bacillati</taxon>
        <taxon>Bacillota</taxon>
        <taxon>Bacilli</taxon>
        <taxon>Lactobacillales</taxon>
        <taxon>Lactobacillaceae</taxon>
        <taxon>Lactobacillus</taxon>
    </lineage>
</organism>
<gene>
    <name evidence="3" type="ORF">ATCC11506LJ0016</name>
</gene>
<dbReference type="InterPro" id="IPR001296">
    <property type="entry name" value="Glyco_trans_1"/>
</dbReference>
<proteinExistence type="predicted"/>
<dbReference type="GO" id="GO:0009103">
    <property type="term" value="P:lipopolysaccharide biosynthetic process"/>
    <property type="evidence" value="ECO:0007669"/>
    <property type="project" value="TreeGrafter"/>
</dbReference>
<dbReference type="PANTHER" id="PTHR46401">
    <property type="entry name" value="GLYCOSYLTRANSFERASE WBBK-RELATED"/>
    <property type="match status" value="1"/>
</dbReference>
<dbReference type="Pfam" id="PF00534">
    <property type="entry name" value="Glycos_transf_1"/>
    <property type="match status" value="1"/>
</dbReference>
<dbReference type="EMBL" id="EF138834">
    <property type="protein sequence ID" value="ABM21406.1"/>
    <property type="molecule type" value="Genomic_DNA"/>
</dbReference>
<protein>
    <submittedName>
        <fullName evidence="3">Glycosyltransferase</fullName>
    </submittedName>
</protein>
<dbReference type="Gene3D" id="3.40.50.11090">
    <property type="match status" value="1"/>
</dbReference>
<dbReference type="PANTHER" id="PTHR46401:SF2">
    <property type="entry name" value="GLYCOSYLTRANSFERASE WBBK-RELATED"/>
    <property type="match status" value="1"/>
</dbReference>
<dbReference type="CAZy" id="GT4">
    <property type="family name" value="Glycosyltransferase Family 4"/>
</dbReference>
<name>A1YVC3_LACJH</name>
<dbReference type="Gene3D" id="3.40.50.2000">
    <property type="entry name" value="Glycogen Phosphorylase B"/>
    <property type="match status" value="1"/>
</dbReference>
<evidence type="ECO:0000313" key="3">
    <source>
        <dbReference type="EMBL" id="ABM21406.1"/>
    </source>
</evidence>
<accession>A1YVC3</accession>
<dbReference type="AlphaFoldDB" id="A1YVC3"/>